<dbReference type="GO" id="GO:0003978">
    <property type="term" value="F:UDP-glucose 4-epimerase activity"/>
    <property type="evidence" value="ECO:0007669"/>
    <property type="project" value="UniProtKB-EC"/>
</dbReference>
<dbReference type="SUPFAM" id="SSF51735">
    <property type="entry name" value="NAD(P)-binding Rossmann-fold domains"/>
    <property type="match status" value="1"/>
</dbReference>
<dbReference type="HOGENOM" id="CLU_007383_1_7_2"/>
<accession>A0A0D5C5Z2</accession>
<name>A0A0D5C5Z2_9ARCH</name>
<dbReference type="Proteomes" id="UP000032408">
    <property type="component" value="Chromosome"/>
</dbReference>
<evidence type="ECO:0000313" key="2">
    <source>
        <dbReference type="EMBL" id="AJW71787.1"/>
    </source>
</evidence>
<protein>
    <submittedName>
        <fullName evidence="2">Putative UDP-glucose 4-epimerase</fullName>
        <ecNumber evidence="2">5.1.3.2</ecNumber>
    </submittedName>
</protein>
<reference evidence="3" key="1">
    <citation type="submission" date="2015-03" db="EMBL/GenBank/DDBJ databases">
        <title>Characterization of two novel Thaumarchaeota isolated from the Northern Adriatic Sea.</title>
        <authorList>
            <person name="Bayer B."/>
            <person name="Vojvoda J."/>
            <person name="Offre P."/>
            <person name="Srivastava A."/>
            <person name="Elisabeth N."/>
            <person name="Garcia J.A.L."/>
            <person name="Schleper C."/>
            <person name="Herndl G.J."/>
        </authorList>
    </citation>
    <scope>NUCLEOTIDE SEQUENCE [LARGE SCALE GENOMIC DNA]</scope>
    <source>
        <strain evidence="3">NF5</strain>
    </source>
</reference>
<dbReference type="InterPro" id="IPR050177">
    <property type="entry name" value="Lipid_A_modif_metabolic_enz"/>
</dbReference>
<dbReference type="Gene3D" id="3.90.25.10">
    <property type="entry name" value="UDP-galactose 4-epimerase, domain 1"/>
    <property type="match status" value="1"/>
</dbReference>
<organism evidence="2 3">
    <name type="scientific">Nitrosopumilus adriaticus</name>
    <dbReference type="NCBI Taxonomy" id="1580092"/>
    <lineage>
        <taxon>Archaea</taxon>
        <taxon>Nitrososphaerota</taxon>
        <taxon>Nitrososphaeria</taxon>
        <taxon>Nitrosopumilales</taxon>
        <taxon>Nitrosopumilaceae</taxon>
        <taxon>Nitrosopumilus</taxon>
    </lineage>
</organism>
<dbReference type="KEGG" id="nin:NADRNF5_2114"/>
<keyword evidence="3" id="KW-1185">Reference proteome</keyword>
<feature type="domain" description="NAD-dependent epimerase/dehydratase" evidence="1">
    <location>
        <begin position="3"/>
        <end position="237"/>
    </location>
</feature>
<dbReference type="GeneID" id="24821281"/>
<dbReference type="AlphaFoldDB" id="A0A0D5C5Z2"/>
<dbReference type="Pfam" id="PF01370">
    <property type="entry name" value="Epimerase"/>
    <property type="match status" value="1"/>
</dbReference>
<dbReference type="Gene3D" id="3.40.50.720">
    <property type="entry name" value="NAD(P)-binding Rossmann-like Domain"/>
    <property type="match status" value="1"/>
</dbReference>
<dbReference type="InterPro" id="IPR036291">
    <property type="entry name" value="NAD(P)-bd_dom_sf"/>
</dbReference>
<dbReference type="PANTHER" id="PTHR43245:SF13">
    <property type="entry name" value="UDP-D-APIOSE_UDP-D-XYLOSE SYNTHASE 2"/>
    <property type="match status" value="1"/>
</dbReference>
<dbReference type="PANTHER" id="PTHR43245">
    <property type="entry name" value="BIFUNCTIONAL POLYMYXIN RESISTANCE PROTEIN ARNA"/>
    <property type="match status" value="1"/>
</dbReference>
<sequence length="301" mass="33455">MNILVTGGAGFIGTHLVSNLLKNNFKVRIFENFSNSKKESISNLIDLGAEIIEGDITNLTEVLDASKDQEVIIHLAAIISVEESIKNPKRTFEVNVQGTKNILEACKRNNIKKLVVASSSAVYGESSENQKLTENSNLNPISPYGESKLRMEQEINNFVIKNKINVIILRFFNIFGIGQSSEYAGVITKFVDRIRENKSLEIFGDGKQTRDFVSVNDVVNSIKISITTKNTGIFNIASEKAITIKELANKMIELSGKTLNIIFLPAKKGDIKFSQADISLARTMLGYSPKFELNEIKNLFD</sequence>
<dbReference type="OrthoDB" id="4907at2157"/>
<proteinExistence type="predicted"/>
<gene>
    <name evidence="2" type="ORF">NADRNF5_2114</name>
</gene>
<evidence type="ECO:0000313" key="3">
    <source>
        <dbReference type="Proteomes" id="UP000032408"/>
    </source>
</evidence>
<keyword evidence="2" id="KW-0413">Isomerase</keyword>
<dbReference type="EC" id="5.1.3.2" evidence="2"/>
<dbReference type="EMBL" id="CP011070">
    <property type="protein sequence ID" value="AJW71787.1"/>
    <property type="molecule type" value="Genomic_DNA"/>
</dbReference>
<evidence type="ECO:0000259" key="1">
    <source>
        <dbReference type="Pfam" id="PF01370"/>
    </source>
</evidence>
<dbReference type="InterPro" id="IPR001509">
    <property type="entry name" value="Epimerase_deHydtase"/>
</dbReference>
<dbReference type="RefSeq" id="WP_048118329.1">
    <property type="nucleotide sequence ID" value="NZ_CP011070.1"/>
</dbReference>
<dbReference type="STRING" id="1580092.NADRNF5_2114"/>
<reference evidence="2 3" key="2">
    <citation type="journal article" date="2016" name="ISME J.">
        <title>Physiological and genomic characterization of two novel marine thaumarchaeal strains indicates niche differentiation.</title>
        <authorList>
            <person name="Bayer B."/>
            <person name="Vojvoda J."/>
            <person name="Offre P."/>
            <person name="Alves R.J."/>
            <person name="Elisabeth N.H."/>
            <person name="Garcia J.A."/>
            <person name="Volland J.M."/>
            <person name="Srivastava A."/>
            <person name="Schleper C."/>
            <person name="Herndl G.J."/>
        </authorList>
    </citation>
    <scope>NUCLEOTIDE SEQUENCE [LARGE SCALE GENOMIC DNA]</scope>
    <source>
        <strain evidence="2 3">NF5</strain>
    </source>
</reference>
<dbReference type="PRINTS" id="PR01713">
    <property type="entry name" value="NUCEPIMERASE"/>
</dbReference>